<name>A0A7R9JX68_TIMGE</name>
<feature type="region of interest" description="Disordered" evidence="1">
    <location>
        <begin position="1"/>
        <end position="28"/>
    </location>
</feature>
<dbReference type="AlphaFoldDB" id="A0A7R9JX68"/>
<feature type="compositionally biased region" description="Polar residues" evidence="1">
    <location>
        <begin position="10"/>
        <end position="21"/>
    </location>
</feature>
<evidence type="ECO:0000313" key="2">
    <source>
        <dbReference type="EMBL" id="CAD7592736.1"/>
    </source>
</evidence>
<evidence type="ECO:0000256" key="1">
    <source>
        <dbReference type="SAM" id="MobiDB-lite"/>
    </source>
</evidence>
<protein>
    <submittedName>
        <fullName evidence="2">Uncharacterized protein</fullName>
    </submittedName>
</protein>
<sequence>MMVQDKDESNSVNIRTSSSYDNHSDRQIPGVGDLRKMWESGQLERLRIKWWATVKTNCPEKYLTSMDMEQVSAVFMCLLIGTQGGGKEYSVGDVLLEAFDCHVAHLLSELHPTSRPFLQSPDVVDVVHVSPIRGKERLDTTRPLAAAVRTYVGSVKLPRGAVMFA</sequence>
<dbReference type="EMBL" id="OE840816">
    <property type="protein sequence ID" value="CAD7592736.1"/>
    <property type="molecule type" value="Genomic_DNA"/>
</dbReference>
<organism evidence="2">
    <name type="scientific">Timema genevievae</name>
    <name type="common">Walking stick</name>
    <dbReference type="NCBI Taxonomy" id="629358"/>
    <lineage>
        <taxon>Eukaryota</taxon>
        <taxon>Metazoa</taxon>
        <taxon>Ecdysozoa</taxon>
        <taxon>Arthropoda</taxon>
        <taxon>Hexapoda</taxon>
        <taxon>Insecta</taxon>
        <taxon>Pterygota</taxon>
        <taxon>Neoptera</taxon>
        <taxon>Polyneoptera</taxon>
        <taxon>Phasmatodea</taxon>
        <taxon>Timematodea</taxon>
        <taxon>Timematoidea</taxon>
        <taxon>Timematidae</taxon>
        <taxon>Timema</taxon>
    </lineage>
</organism>
<proteinExistence type="predicted"/>
<accession>A0A7R9JX68</accession>
<reference evidence="2" key="1">
    <citation type="submission" date="2020-11" db="EMBL/GenBank/DDBJ databases">
        <authorList>
            <person name="Tran Van P."/>
        </authorList>
    </citation>
    <scope>NUCLEOTIDE SEQUENCE</scope>
</reference>
<gene>
    <name evidence="2" type="ORF">TGEB3V08_LOCUS5047</name>
</gene>